<comment type="caution">
    <text evidence="10">The sequence shown here is derived from an EMBL/GenBank/DDBJ whole genome shotgun (WGS) entry which is preliminary data.</text>
</comment>
<gene>
    <name evidence="10" type="ORF">ACFOW1_07695</name>
</gene>
<feature type="domain" description="Peptidase M13 C-terminal" evidence="8">
    <location>
        <begin position="471"/>
        <end position="672"/>
    </location>
</feature>
<dbReference type="PRINTS" id="PR00786">
    <property type="entry name" value="NEPRILYSIN"/>
</dbReference>
<dbReference type="InterPro" id="IPR018497">
    <property type="entry name" value="Peptidase_M13_C"/>
</dbReference>
<evidence type="ECO:0000259" key="9">
    <source>
        <dbReference type="Pfam" id="PF05649"/>
    </source>
</evidence>
<evidence type="ECO:0000256" key="7">
    <source>
        <dbReference type="ARBA" id="ARBA00023049"/>
    </source>
</evidence>
<evidence type="ECO:0000256" key="3">
    <source>
        <dbReference type="ARBA" id="ARBA00022670"/>
    </source>
</evidence>
<reference evidence="11" key="1">
    <citation type="journal article" date="2019" name="Int. J. Syst. Evol. Microbiol.">
        <title>The Global Catalogue of Microorganisms (GCM) 10K type strain sequencing project: providing services to taxonomists for standard genome sequencing and annotation.</title>
        <authorList>
            <consortium name="The Broad Institute Genomics Platform"/>
            <consortium name="The Broad Institute Genome Sequencing Center for Infectious Disease"/>
            <person name="Wu L."/>
            <person name="Ma J."/>
        </authorList>
    </citation>
    <scope>NUCLEOTIDE SEQUENCE [LARGE SCALE GENOMIC DNA]</scope>
    <source>
        <strain evidence="11">CECT 8010</strain>
    </source>
</reference>
<evidence type="ECO:0000259" key="8">
    <source>
        <dbReference type="Pfam" id="PF01431"/>
    </source>
</evidence>
<dbReference type="RefSeq" id="WP_379013364.1">
    <property type="nucleotide sequence ID" value="NZ_JBHSDC010000012.1"/>
</dbReference>
<evidence type="ECO:0000256" key="4">
    <source>
        <dbReference type="ARBA" id="ARBA00022723"/>
    </source>
</evidence>
<evidence type="ECO:0000313" key="10">
    <source>
        <dbReference type="EMBL" id="MFC4231769.1"/>
    </source>
</evidence>
<evidence type="ECO:0000256" key="2">
    <source>
        <dbReference type="ARBA" id="ARBA00007357"/>
    </source>
</evidence>
<accession>A0ABV8PW18</accession>
<keyword evidence="5" id="KW-0378">Hydrolase</keyword>
<keyword evidence="7" id="KW-0482">Metalloprotease</keyword>
<feature type="domain" description="Peptidase M13 N-terminal" evidence="9">
    <location>
        <begin position="42"/>
        <end position="419"/>
    </location>
</feature>
<sequence>MKKIQWLLALPLVFAAINGCKDKATTTQKFIETANMDSSVKPSDDFFLFVNGKWIKNNEIPSTESGIGSFLDLYNRTKANLKTILEDVSKGGHNAGSIEQKVGDFYASGMDSATIEKLGYEPLKPTFASIAAIKDAKGVMGFLGSQLTENNGLLFQPFVAADDKNSSRNILVFYQGGLGMPDRDYYIKSDPATIAIQKAYQTYIQKVLHLTGSNSATAIRQMQAIYNLEKQIALSHKTNVELRDPQSNYNKKAIADLQKAMPTFDWVTLTKTLGVKVDSVNVSQPAFYAKVNELLNSTPIDVWQAYLKFHTISNAAAALSSSFVNARFDYQKALTGQQKIKPRWDRMYRITDANLGEALGQLYVKKYFTEDAKKRMLDLVNNLSLAFEKRINDLDWMSDTTKQKAKDKLHAFLKKIGYPEKWRDYSKVNIDRSKFFENLIACAKNEFAYQMSKVGKPVDKTEWGMTPPTINAYYNPTFNEIVFPAGILQFPFFDPNADDAINYGGIGMVIGHEMTHGFDDQGAQYDKDGNLKNWWAKSDSVQFVAKSKRVIDLYNGFTVLDSVHVNGALTTGENMADIGGIAIAYSAFKMTKQGQDTTKIDGFTPDQRFFISFAQIWRSKEKDETVRQLINTDPHSPPSWRVLGPLMNFTPFYTAFNVKEGDKMYKAEKERIKIW</sequence>
<dbReference type="Pfam" id="PF05649">
    <property type="entry name" value="Peptidase_M13_N"/>
    <property type="match status" value="1"/>
</dbReference>
<dbReference type="PROSITE" id="PS51885">
    <property type="entry name" value="NEPRILYSIN"/>
    <property type="match status" value="1"/>
</dbReference>
<evidence type="ECO:0000256" key="6">
    <source>
        <dbReference type="ARBA" id="ARBA00022833"/>
    </source>
</evidence>
<dbReference type="EMBL" id="JBHSDC010000012">
    <property type="protein sequence ID" value="MFC4231769.1"/>
    <property type="molecule type" value="Genomic_DNA"/>
</dbReference>
<dbReference type="PANTHER" id="PTHR11733:SF167">
    <property type="entry name" value="FI17812P1-RELATED"/>
    <property type="match status" value="1"/>
</dbReference>
<dbReference type="PANTHER" id="PTHR11733">
    <property type="entry name" value="ZINC METALLOPROTEASE FAMILY M13 NEPRILYSIN-RELATED"/>
    <property type="match status" value="1"/>
</dbReference>
<keyword evidence="11" id="KW-1185">Reference proteome</keyword>
<dbReference type="Gene3D" id="1.10.1380.10">
    <property type="entry name" value="Neutral endopeptidase , domain2"/>
    <property type="match status" value="1"/>
</dbReference>
<dbReference type="Pfam" id="PF01431">
    <property type="entry name" value="Peptidase_M13"/>
    <property type="match status" value="1"/>
</dbReference>
<evidence type="ECO:0000313" key="11">
    <source>
        <dbReference type="Proteomes" id="UP001595906"/>
    </source>
</evidence>
<comment type="similarity">
    <text evidence="2">Belongs to the peptidase M13 family.</text>
</comment>
<dbReference type="InterPro" id="IPR000718">
    <property type="entry name" value="Peptidase_M13"/>
</dbReference>
<dbReference type="InterPro" id="IPR008753">
    <property type="entry name" value="Peptidase_M13_N"/>
</dbReference>
<dbReference type="InterPro" id="IPR042089">
    <property type="entry name" value="Peptidase_M13_dom_2"/>
</dbReference>
<dbReference type="CDD" id="cd08662">
    <property type="entry name" value="M13"/>
    <property type="match status" value="1"/>
</dbReference>
<evidence type="ECO:0000256" key="1">
    <source>
        <dbReference type="ARBA" id="ARBA00001947"/>
    </source>
</evidence>
<proteinExistence type="inferred from homology"/>
<dbReference type="SUPFAM" id="SSF55486">
    <property type="entry name" value="Metalloproteases ('zincins'), catalytic domain"/>
    <property type="match status" value="1"/>
</dbReference>
<keyword evidence="3" id="KW-0645">Protease</keyword>
<protein>
    <submittedName>
        <fullName evidence="10">M13 family metallopeptidase</fullName>
    </submittedName>
</protein>
<evidence type="ECO:0000256" key="5">
    <source>
        <dbReference type="ARBA" id="ARBA00022801"/>
    </source>
</evidence>
<name>A0ABV8PW18_9BACT</name>
<dbReference type="Proteomes" id="UP001595906">
    <property type="component" value="Unassembled WGS sequence"/>
</dbReference>
<organism evidence="10 11">
    <name type="scientific">Parasediminibacterium paludis</name>
    <dbReference type="NCBI Taxonomy" id="908966"/>
    <lineage>
        <taxon>Bacteria</taxon>
        <taxon>Pseudomonadati</taxon>
        <taxon>Bacteroidota</taxon>
        <taxon>Chitinophagia</taxon>
        <taxon>Chitinophagales</taxon>
        <taxon>Chitinophagaceae</taxon>
        <taxon>Parasediminibacterium</taxon>
    </lineage>
</organism>
<keyword evidence="4" id="KW-0479">Metal-binding</keyword>
<comment type="cofactor">
    <cofactor evidence="1">
        <name>Zn(2+)</name>
        <dbReference type="ChEBI" id="CHEBI:29105"/>
    </cofactor>
</comment>
<keyword evidence="6" id="KW-0862">Zinc</keyword>
<dbReference type="Gene3D" id="3.40.390.10">
    <property type="entry name" value="Collagenase (Catalytic Domain)"/>
    <property type="match status" value="1"/>
</dbReference>
<dbReference type="InterPro" id="IPR024079">
    <property type="entry name" value="MetalloPept_cat_dom_sf"/>
</dbReference>